<feature type="region of interest" description="Disordered" evidence="9">
    <location>
        <begin position="759"/>
        <end position="864"/>
    </location>
</feature>
<dbReference type="Pfam" id="PF23869">
    <property type="entry name" value="Beta-prop_WDR75_1st"/>
    <property type="match status" value="2"/>
</dbReference>
<dbReference type="PANTHER" id="PTHR44215:SF1">
    <property type="entry name" value="WD REPEAT-CONTAINING PROTEIN 75"/>
    <property type="match status" value="1"/>
</dbReference>
<reference evidence="11 12" key="1">
    <citation type="journal article" date="2018" name="Genome Biol. Evol.">
        <title>Multiple Roots of Fruiting Body Formation in Amoebozoa.</title>
        <authorList>
            <person name="Hillmann F."/>
            <person name="Forbes G."/>
            <person name="Novohradska S."/>
            <person name="Ferling I."/>
            <person name="Riege K."/>
            <person name="Groth M."/>
            <person name="Westermann M."/>
            <person name="Marz M."/>
            <person name="Spaller T."/>
            <person name="Winckler T."/>
            <person name="Schaap P."/>
            <person name="Glockner G."/>
        </authorList>
    </citation>
    <scope>NUCLEOTIDE SEQUENCE [LARGE SCALE GENOMIC DNA]</scope>
    <source>
        <strain evidence="11 12">Jena</strain>
    </source>
</reference>
<dbReference type="Gene3D" id="2.130.10.10">
    <property type="entry name" value="YVTN repeat-like/Quinoprotein amine dehydrogenase"/>
    <property type="match status" value="3"/>
</dbReference>
<evidence type="ECO:0000313" key="12">
    <source>
        <dbReference type="Proteomes" id="UP000241769"/>
    </source>
</evidence>
<evidence type="ECO:0000256" key="3">
    <source>
        <dbReference type="ARBA" id="ARBA00022552"/>
    </source>
</evidence>
<dbReference type="GO" id="GO:0006364">
    <property type="term" value="P:rRNA processing"/>
    <property type="evidence" value="ECO:0007669"/>
    <property type="project" value="UniProtKB-KW"/>
</dbReference>
<keyword evidence="5" id="KW-0677">Repeat</keyword>
<dbReference type="EMBL" id="MDYQ01000031">
    <property type="protein sequence ID" value="PRP86411.1"/>
    <property type="molecule type" value="Genomic_DNA"/>
</dbReference>
<feature type="compositionally biased region" description="Basic and acidic residues" evidence="9">
    <location>
        <begin position="806"/>
        <end position="816"/>
    </location>
</feature>
<proteinExistence type="predicted"/>
<dbReference type="GO" id="GO:0003723">
    <property type="term" value="F:RNA binding"/>
    <property type="evidence" value="ECO:0007669"/>
    <property type="project" value="InterPro"/>
</dbReference>
<dbReference type="GO" id="GO:0032040">
    <property type="term" value="C:small-subunit processome"/>
    <property type="evidence" value="ECO:0007669"/>
    <property type="project" value="InterPro"/>
</dbReference>
<dbReference type="PROSITE" id="PS50294">
    <property type="entry name" value="WD_REPEATS_REGION"/>
    <property type="match status" value="2"/>
</dbReference>
<accession>A0A2P6NR23</accession>
<comment type="caution">
    <text evidence="11">The sequence shown here is derived from an EMBL/GenBank/DDBJ whole genome shotgun (WGS) entry which is preliminary data.</text>
</comment>
<gene>
    <name evidence="11" type="ORF">PROFUN_05330</name>
</gene>
<evidence type="ECO:0000256" key="5">
    <source>
        <dbReference type="ARBA" id="ARBA00022737"/>
    </source>
</evidence>
<comment type="subcellular location">
    <subcellularLocation>
        <location evidence="1">Nucleus</location>
        <location evidence="1">Nucleolus</location>
    </subcellularLocation>
</comment>
<sequence length="864" mass="96218">MVWTTFERRGKCISFTPIVFTSDSLHFFNAAENTLQMHDVTSGDILRRMEGHEAAITSIVLDPFNNQQVFTSSYDGTIRTWDYVEGRMVSEFKAGGLIHAMAYSQEEKTFYYATGAKKSFELHRWKEGSSAVITKFHGFPTGLHVVPGNFVLLSEMSQLHVYHKNRLYHTYNHDLPILCISVSPDNQLVAIGDVGGHIDVIYELYNRNVEHKQKTRLLWHANGVDSLAFTPDGREILSGGSEGVVVIWSIESQTKNFMSRGGSLIRALSVSPDGSTYGVSYVENILRLYDSQRTLIHELTGLKTDPSTNRDWKGSSALCTSTQTIAVTHRGTVQFYDPKNDRVMSDAEVARKAEILTPGINLDSEIVHLSMSNETKDLVTIEARRGLGLAPEYNLRFWETNNHTIDYTMNTLVPIHAGDHVTSLHMCQGARLVVTTREKGNFDLWERSQDGWQCRLTGTYGTYKKIRPNCCNVSYDGSLVAIAYGEIITLWDTVSGKLQCELVHGNGEPVKRMTFLGNTPFLVTVSVKHVNVWNLCTLSLWYTYELEAKSDTVLVAEDSQGRFVVYNEGPRVPAKISKPEWAKSKVKNPKNRVTGHGAFRVEIEKRQPSSSVQGGYVYLFSVHSVAPLLVWKTGQIPVRSLTFGSFSGRDDAVVAQLAYVNAFQELFVSEELDANTVVPAAADGTNQQPLFTPTESGAEVAVSSKTGAAASVVDVQVHLTQKKIFEQLLGDTPAHVLPPPSLLYSSLISLLIEKKPVVHREEGSNDRQSQITPHEVNGDAPTRPRSSSKSREDNKFLGMVSLFDKMNTRDDASRDDGDGDEEKTQTPATKEHETAPMAKKKRKESNGGTEVPSTPKEKTRRTRK</sequence>
<evidence type="ECO:0000259" key="10">
    <source>
        <dbReference type="Pfam" id="PF23769"/>
    </source>
</evidence>
<dbReference type="GO" id="GO:0045943">
    <property type="term" value="P:positive regulation of transcription by RNA polymerase I"/>
    <property type="evidence" value="ECO:0007669"/>
    <property type="project" value="InterPro"/>
</dbReference>
<evidence type="ECO:0000256" key="7">
    <source>
        <dbReference type="ARBA" id="ARBA00023242"/>
    </source>
</evidence>
<feature type="repeat" description="WD" evidence="8">
    <location>
        <begin position="217"/>
        <end position="258"/>
    </location>
</feature>
<evidence type="ECO:0000313" key="11">
    <source>
        <dbReference type="EMBL" id="PRP86411.1"/>
    </source>
</evidence>
<dbReference type="PANTHER" id="PTHR44215">
    <property type="entry name" value="WD REPEAT-CONTAINING PROTEIN 75"/>
    <property type="match status" value="1"/>
</dbReference>
<evidence type="ECO:0000256" key="9">
    <source>
        <dbReference type="SAM" id="MobiDB-lite"/>
    </source>
</evidence>
<dbReference type="SUPFAM" id="SSF50998">
    <property type="entry name" value="Quinoprotein alcohol dehydrogenase-like"/>
    <property type="match status" value="1"/>
</dbReference>
<dbReference type="SUPFAM" id="SSF50978">
    <property type="entry name" value="WD40 repeat-like"/>
    <property type="match status" value="1"/>
</dbReference>
<evidence type="ECO:0000256" key="2">
    <source>
        <dbReference type="ARBA" id="ARBA00022517"/>
    </source>
</evidence>
<dbReference type="InterPro" id="IPR011047">
    <property type="entry name" value="Quinoprotein_ADH-like_sf"/>
</dbReference>
<keyword evidence="2" id="KW-0690">Ribosome biogenesis</keyword>
<dbReference type="OrthoDB" id="4096at2759"/>
<dbReference type="PROSITE" id="PS50082">
    <property type="entry name" value="WD_REPEATS_2"/>
    <property type="match status" value="2"/>
</dbReference>
<keyword evidence="6" id="KW-0804">Transcription</keyword>
<evidence type="ECO:0000256" key="8">
    <source>
        <dbReference type="PROSITE-ProRule" id="PRU00221"/>
    </source>
</evidence>
<dbReference type="AlphaFoldDB" id="A0A2P6NR23"/>
<organism evidence="11 12">
    <name type="scientific">Planoprotostelium fungivorum</name>
    <dbReference type="NCBI Taxonomy" id="1890364"/>
    <lineage>
        <taxon>Eukaryota</taxon>
        <taxon>Amoebozoa</taxon>
        <taxon>Evosea</taxon>
        <taxon>Variosea</taxon>
        <taxon>Cavosteliida</taxon>
        <taxon>Cavosteliaceae</taxon>
        <taxon>Planoprotostelium</taxon>
    </lineage>
</organism>
<dbReference type="InterPro" id="IPR015943">
    <property type="entry name" value="WD40/YVTN_repeat-like_dom_sf"/>
</dbReference>
<dbReference type="STRING" id="1890364.A0A2P6NR23"/>
<evidence type="ECO:0000256" key="1">
    <source>
        <dbReference type="ARBA" id="ARBA00004604"/>
    </source>
</evidence>
<dbReference type="InterPro" id="IPR001680">
    <property type="entry name" value="WD40_rpt"/>
</dbReference>
<protein>
    <submittedName>
        <fullName evidence="11">WD repeat-containing protein 75-like</fullName>
    </submittedName>
</protein>
<feature type="domain" description="WD repeat-containing protein 75 second beta-propeller" evidence="10">
    <location>
        <begin position="329"/>
        <end position="548"/>
    </location>
</feature>
<feature type="repeat" description="WD" evidence="8">
    <location>
        <begin position="49"/>
        <end position="91"/>
    </location>
</feature>
<dbReference type="InterPro" id="IPR053826">
    <property type="entry name" value="WDR75"/>
</dbReference>
<keyword evidence="3" id="KW-0698">rRNA processing</keyword>
<dbReference type="InterPro" id="IPR057644">
    <property type="entry name" value="Beta-prop_WDR75_2nd"/>
</dbReference>
<name>A0A2P6NR23_9EUKA</name>
<dbReference type="Pfam" id="PF23769">
    <property type="entry name" value="Beta-prop_WDR75_2nd"/>
    <property type="match status" value="1"/>
</dbReference>
<keyword evidence="4 8" id="KW-0853">WD repeat</keyword>
<keyword evidence="7" id="KW-0539">Nucleus</keyword>
<dbReference type="Proteomes" id="UP000241769">
    <property type="component" value="Unassembled WGS sequence"/>
</dbReference>
<dbReference type="InterPro" id="IPR036322">
    <property type="entry name" value="WD40_repeat_dom_sf"/>
</dbReference>
<evidence type="ECO:0000256" key="6">
    <source>
        <dbReference type="ARBA" id="ARBA00023163"/>
    </source>
</evidence>
<evidence type="ECO:0000256" key="4">
    <source>
        <dbReference type="ARBA" id="ARBA00022574"/>
    </source>
</evidence>
<dbReference type="GO" id="GO:2000234">
    <property type="term" value="P:positive regulation of rRNA processing"/>
    <property type="evidence" value="ECO:0007669"/>
    <property type="project" value="TreeGrafter"/>
</dbReference>
<dbReference type="SMART" id="SM00320">
    <property type="entry name" value="WD40"/>
    <property type="match status" value="6"/>
</dbReference>
<dbReference type="InParanoid" id="A0A2P6NR23"/>
<keyword evidence="12" id="KW-1185">Reference proteome</keyword>